<name>A0A8J3N0M2_9CHLR</name>
<evidence type="ECO:0000313" key="1">
    <source>
        <dbReference type="EMBL" id="GHO90422.1"/>
    </source>
</evidence>
<sequence>MSRCALFRSSCRLGLPSVWRVGLSLFVLSLMVGLLAPSTPGLAHAHVPPARIHIDSDVKFFHFFSATEVAVMGNNGNLWLEHAPFGHVPPDRTLIHGGTDGAVPVSFQAISDTEFLVRDVPRSVFLGDFSELLLFRAPFGLANSTSIDDNVDGYQWLSDTQILVLGLDSKLWLEHAPFGLGHNPPGRLQVDGNVAGFQALSDTQILVLGKDGKLWLEYGPFGHVPPNRLWVDDSVAGFQALSDTQILVLGKDGKLWLEHAPFGVVPPGRVQVDASVDSFRFLDSNTILVRGIDGKLWLEHGPFGHVPPAREQIDGGVAALVGFQPLSATLVGVKGNDNNLWLEQAPFG</sequence>
<evidence type="ECO:0000313" key="2">
    <source>
        <dbReference type="Proteomes" id="UP000597444"/>
    </source>
</evidence>
<organism evidence="1 2">
    <name type="scientific">Reticulibacter mediterranei</name>
    <dbReference type="NCBI Taxonomy" id="2778369"/>
    <lineage>
        <taxon>Bacteria</taxon>
        <taxon>Bacillati</taxon>
        <taxon>Chloroflexota</taxon>
        <taxon>Ktedonobacteria</taxon>
        <taxon>Ktedonobacterales</taxon>
        <taxon>Reticulibacteraceae</taxon>
        <taxon>Reticulibacter</taxon>
    </lineage>
</organism>
<dbReference type="RefSeq" id="WP_220201388.1">
    <property type="nucleotide sequence ID" value="NZ_BNJK01000001.1"/>
</dbReference>
<protein>
    <submittedName>
        <fullName evidence="1">Uncharacterized protein</fullName>
    </submittedName>
</protein>
<keyword evidence="2" id="KW-1185">Reference proteome</keyword>
<dbReference type="Proteomes" id="UP000597444">
    <property type="component" value="Unassembled WGS sequence"/>
</dbReference>
<dbReference type="AlphaFoldDB" id="A0A8J3N0M2"/>
<gene>
    <name evidence="1" type="ORF">KSF_004700</name>
</gene>
<dbReference type="EMBL" id="BNJK01000001">
    <property type="protein sequence ID" value="GHO90422.1"/>
    <property type="molecule type" value="Genomic_DNA"/>
</dbReference>
<comment type="caution">
    <text evidence="1">The sequence shown here is derived from an EMBL/GenBank/DDBJ whole genome shotgun (WGS) entry which is preliminary data.</text>
</comment>
<proteinExistence type="predicted"/>
<accession>A0A8J3N0M2</accession>
<reference evidence="1" key="1">
    <citation type="submission" date="2020-10" db="EMBL/GenBank/DDBJ databases">
        <title>Taxonomic study of unclassified bacteria belonging to the class Ktedonobacteria.</title>
        <authorList>
            <person name="Yabe S."/>
            <person name="Wang C.M."/>
            <person name="Zheng Y."/>
            <person name="Sakai Y."/>
            <person name="Cavaletti L."/>
            <person name="Monciardini P."/>
            <person name="Donadio S."/>
        </authorList>
    </citation>
    <scope>NUCLEOTIDE SEQUENCE</scope>
    <source>
        <strain evidence="1">ID150040</strain>
    </source>
</reference>